<organism evidence="2 3">
    <name type="scientific">Sorangium cellulosum</name>
    <name type="common">Polyangium cellulosum</name>
    <dbReference type="NCBI Taxonomy" id="56"/>
    <lineage>
        <taxon>Bacteria</taxon>
        <taxon>Pseudomonadati</taxon>
        <taxon>Myxococcota</taxon>
        <taxon>Polyangia</taxon>
        <taxon>Polyangiales</taxon>
        <taxon>Polyangiaceae</taxon>
        <taxon>Sorangium</taxon>
    </lineage>
</organism>
<feature type="chain" id="PRO_5007567908" description="Secreted protein" evidence="1">
    <location>
        <begin position="20"/>
        <end position="163"/>
    </location>
</feature>
<accession>A0A150RKE9</accession>
<reference evidence="2 3" key="1">
    <citation type="submission" date="2014-02" db="EMBL/GenBank/DDBJ databases">
        <title>The small core and large imbalanced accessory genome model reveals a collaborative survival strategy of Sorangium cellulosum strains in nature.</title>
        <authorList>
            <person name="Han K."/>
            <person name="Peng R."/>
            <person name="Blom J."/>
            <person name="Li Y.-Z."/>
        </authorList>
    </citation>
    <scope>NUCLEOTIDE SEQUENCE [LARGE SCALE GENOMIC DNA]</scope>
    <source>
        <strain evidence="2 3">So0011-07</strain>
    </source>
</reference>
<proteinExistence type="predicted"/>
<comment type="caution">
    <text evidence="2">The sequence shown here is derived from an EMBL/GenBank/DDBJ whole genome shotgun (WGS) entry which is preliminary data.</text>
</comment>
<evidence type="ECO:0000313" key="3">
    <source>
        <dbReference type="Proteomes" id="UP000075635"/>
    </source>
</evidence>
<feature type="signal peptide" evidence="1">
    <location>
        <begin position="1"/>
        <end position="19"/>
    </location>
</feature>
<protein>
    <recommendedName>
        <fullName evidence="4">Secreted protein</fullName>
    </recommendedName>
</protein>
<sequence>MVRALCTITLLLLVLYPIASCVDPEEEDCYDCGPCGFVGGPNPTNVIFVDGVGVDDTGAPAVALLLAKAGQCASDGADNFWLRPGDGSFTLEPRGERGGLDTSLVNYNGSDDNGSLYRWRGRDLTMTFQRTETELVRFTFIDAGAATTIGCIAGEATIDCALE</sequence>
<evidence type="ECO:0000256" key="1">
    <source>
        <dbReference type="SAM" id="SignalP"/>
    </source>
</evidence>
<dbReference type="Proteomes" id="UP000075635">
    <property type="component" value="Unassembled WGS sequence"/>
</dbReference>
<name>A0A150RKE9_SORCE</name>
<dbReference type="AlphaFoldDB" id="A0A150RKE9"/>
<gene>
    <name evidence="2" type="ORF">BE17_42945</name>
</gene>
<keyword evidence="1" id="KW-0732">Signal</keyword>
<evidence type="ECO:0008006" key="4">
    <source>
        <dbReference type="Google" id="ProtNLM"/>
    </source>
</evidence>
<evidence type="ECO:0000313" key="2">
    <source>
        <dbReference type="EMBL" id="KYF80737.1"/>
    </source>
</evidence>
<dbReference type="EMBL" id="JEMB01002500">
    <property type="protein sequence ID" value="KYF80737.1"/>
    <property type="molecule type" value="Genomic_DNA"/>
</dbReference>